<dbReference type="AlphaFoldDB" id="A0A939NLG9"/>
<comment type="caution">
    <text evidence="1">The sequence shown here is derived from an EMBL/GenBank/DDBJ whole genome shotgun (WGS) entry which is preliminary data.</text>
</comment>
<evidence type="ECO:0000313" key="1">
    <source>
        <dbReference type="EMBL" id="MBO2007163.1"/>
    </source>
</evidence>
<accession>A0A939NLG9</accession>
<reference evidence="1" key="1">
    <citation type="submission" date="2021-03" db="EMBL/GenBank/DDBJ databases">
        <title>Molecular epidemiology and mechanisms of colistin and carbapenem resistance in Enterobacteriaceae from clinical isolates, the environment and porcine samples in Pretoria, South Africa.</title>
        <authorList>
            <person name="Bogoshi D."/>
            <person name="Mbelle N.M."/>
            <person name="Naidoo V."/>
            <person name="Osei Sekyere J."/>
        </authorList>
    </citation>
    <scope>NUCLEOTIDE SEQUENCE</scope>
    <source>
        <strain evidence="1">C080</strain>
    </source>
</reference>
<proteinExistence type="predicted"/>
<protein>
    <submittedName>
        <fullName evidence="1">Uncharacterized protein</fullName>
    </submittedName>
</protein>
<dbReference type="EMBL" id="JAGETR010000127">
    <property type="protein sequence ID" value="MBO2007163.1"/>
    <property type="molecule type" value="Genomic_DNA"/>
</dbReference>
<gene>
    <name evidence="1" type="ORF">J4732_17470</name>
</gene>
<sequence length="52" mass="5927">MWLWRLGERRDHRKYRAINAIAQAAAGSQRHEGQTGGRLLNRHAAVQCRGMA</sequence>
<name>A0A939NLG9_SERMA</name>
<organism evidence="1">
    <name type="scientific">Serratia marcescens</name>
    <dbReference type="NCBI Taxonomy" id="615"/>
    <lineage>
        <taxon>Bacteria</taxon>
        <taxon>Pseudomonadati</taxon>
        <taxon>Pseudomonadota</taxon>
        <taxon>Gammaproteobacteria</taxon>
        <taxon>Enterobacterales</taxon>
        <taxon>Yersiniaceae</taxon>
        <taxon>Serratia</taxon>
    </lineage>
</organism>